<organism evidence="2 3">
    <name type="scientific">Tangfeifania diversioriginum</name>
    <dbReference type="NCBI Taxonomy" id="1168035"/>
    <lineage>
        <taxon>Bacteria</taxon>
        <taxon>Pseudomonadati</taxon>
        <taxon>Bacteroidota</taxon>
        <taxon>Bacteroidia</taxon>
        <taxon>Marinilabiliales</taxon>
        <taxon>Prolixibacteraceae</taxon>
        <taxon>Tangfeifania</taxon>
    </lineage>
</organism>
<gene>
    <name evidence="2" type="ORF">SAMN05444280_11150</name>
</gene>
<accession>A0A1M6GMW9</accession>
<evidence type="ECO:0000259" key="1">
    <source>
        <dbReference type="Pfam" id="PF23019"/>
    </source>
</evidence>
<dbReference type="Proteomes" id="UP000184050">
    <property type="component" value="Unassembled WGS sequence"/>
</dbReference>
<dbReference type="CDD" id="cd10931">
    <property type="entry name" value="CE4_u7"/>
    <property type="match status" value="1"/>
</dbReference>
<keyword evidence="3" id="KW-1185">Reference proteome</keyword>
<protein>
    <recommendedName>
        <fullName evidence="1">DUF7033 domain-containing protein</fullName>
    </recommendedName>
</protein>
<feature type="domain" description="DUF7033" evidence="1">
    <location>
        <begin position="96"/>
        <end position="184"/>
    </location>
</feature>
<dbReference type="RefSeq" id="WP_073168467.1">
    <property type="nucleotide sequence ID" value="NZ_FQZE01000011.1"/>
</dbReference>
<sequence>MILFYSDELNSRIEYTAKLIFTQILNAEVAFTSKSSEFLNSELPKINYSYEKFGDELYIKPHRFMHCKALIQPNIQPVWYEGEKYFFESSRDSVFPFDLFAAAFYLVSRYEEYIEKEHGKYKRYPAEKSILYKYGLLEKPVVNIWAHMLAAKMKEKYPEVEFPKSDFNFISTIDIDNAWAFSHKGFWRGFGAVSKSVLKGKIQEVKNRLRVWQGKEADPYDTFSYLDSVFKGNETNVLYFFLLGDYKRYDKNISYKNKLFRKLIQETAQKYDIGIHPSYSSSKKKGKGKLNAEIKRLEEVTGEKPIKSRQHFLRLKFPRTYRRLVKAGIEEDYTMGYSSQAGFRAGICTPFYFFDVKKEKATNLKIYPFQVMDVTLRNYLGLSPGEAQEKTETLMEEVKKAGGTFISIWHNETVNDTGHWKGYRDVFEKMNKKGFKWANEQ</sequence>
<name>A0A1M6GMW9_9BACT</name>
<dbReference type="Gene3D" id="3.20.20.370">
    <property type="entry name" value="Glycoside hydrolase/deacetylase"/>
    <property type="match status" value="1"/>
</dbReference>
<dbReference type="EMBL" id="FQZE01000011">
    <property type="protein sequence ID" value="SHJ11250.1"/>
    <property type="molecule type" value="Genomic_DNA"/>
</dbReference>
<proteinExistence type="predicted"/>
<evidence type="ECO:0000313" key="3">
    <source>
        <dbReference type="Proteomes" id="UP000184050"/>
    </source>
</evidence>
<dbReference type="STRING" id="1168035.SAMN05444280_11150"/>
<dbReference type="Pfam" id="PF23019">
    <property type="entry name" value="DUF7033"/>
    <property type="match status" value="1"/>
</dbReference>
<reference evidence="2 3" key="1">
    <citation type="submission" date="2016-11" db="EMBL/GenBank/DDBJ databases">
        <authorList>
            <person name="Jaros S."/>
            <person name="Januszkiewicz K."/>
            <person name="Wedrychowicz H."/>
        </authorList>
    </citation>
    <scope>NUCLEOTIDE SEQUENCE [LARGE SCALE GENOMIC DNA]</scope>
    <source>
        <strain evidence="2 3">DSM 27063</strain>
    </source>
</reference>
<evidence type="ECO:0000313" key="2">
    <source>
        <dbReference type="EMBL" id="SHJ11250.1"/>
    </source>
</evidence>
<dbReference type="AlphaFoldDB" id="A0A1M6GMW9"/>
<dbReference type="OrthoDB" id="5573484at2"/>
<dbReference type="InterPro" id="IPR054297">
    <property type="entry name" value="DUF7033"/>
</dbReference>